<evidence type="ECO:0000313" key="3">
    <source>
        <dbReference type="Proteomes" id="UP000216411"/>
    </source>
</evidence>
<reference evidence="2 3" key="1">
    <citation type="journal article" date="2017" name="Genome Announc.">
        <title>Draft Genome Sequence of a Sporulating and Motile Strain of Lachnotalea glycerini Isolated from Water in Quebec City, Canada.</title>
        <authorList>
            <person name="Maheux A.F."/>
            <person name="Boudreau D.K."/>
            <person name="Berube E."/>
            <person name="Boissinot M."/>
            <person name="Raymond F."/>
            <person name="Brodeur S."/>
            <person name="Corbeil J."/>
            <person name="Isabel S."/>
            <person name="Omar R.F."/>
            <person name="Bergeron M.G."/>
        </authorList>
    </citation>
    <scope>NUCLEOTIDE SEQUENCE [LARGE SCALE GENOMIC DNA]</scope>
    <source>
        <strain evidence="2 3">CCRI-19302</strain>
    </source>
</reference>
<proteinExistence type="predicted"/>
<comment type="caution">
    <text evidence="2">The sequence shown here is derived from an EMBL/GenBank/DDBJ whole genome shotgun (WGS) entry which is preliminary data.</text>
</comment>
<dbReference type="InterPro" id="IPR011576">
    <property type="entry name" value="Pyridox_Oxase_N"/>
</dbReference>
<dbReference type="SUPFAM" id="SSF50475">
    <property type="entry name" value="FMN-binding split barrel"/>
    <property type="match status" value="1"/>
</dbReference>
<evidence type="ECO:0000313" key="2">
    <source>
        <dbReference type="EMBL" id="RDY30999.1"/>
    </source>
</evidence>
<dbReference type="OrthoDB" id="4772335at2"/>
<accession>A0A371JE06</accession>
<protein>
    <submittedName>
        <fullName evidence="2">Pyridoxamine 5'-phosphate oxidase family protein</fullName>
    </submittedName>
</protein>
<sequence>MFINRANELFQSIGENKIMYLSTCVDNRVTSRAMSFIIYNQKLYFQTDKTSLKYEQITKNPNVAVCIDNIQIEGVCKHIGGPLDNNNNFFSQKYKEYFRGSFDKYSSMKNEVLVEVTPTHIELWNYDEGRPYQEFLDFNNQLYDKKYYDCNS</sequence>
<feature type="domain" description="Pyridoxamine 5'-phosphate oxidase N-terminal" evidence="1">
    <location>
        <begin position="11"/>
        <end position="125"/>
    </location>
</feature>
<gene>
    <name evidence="2" type="ORF">CG710_012045</name>
</gene>
<dbReference type="RefSeq" id="WP_094376026.1">
    <property type="nucleotide sequence ID" value="NZ_NOKA02000024.1"/>
</dbReference>
<evidence type="ECO:0000259" key="1">
    <source>
        <dbReference type="Pfam" id="PF01243"/>
    </source>
</evidence>
<keyword evidence="3" id="KW-1185">Reference proteome</keyword>
<dbReference type="AlphaFoldDB" id="A0A371JE06"/>
<dbReference type="InterPro" id="IPR012349">
    <property type="entry name" value="Split_barrel_FMN-bd"/>
</dbReference>
<dbReference type="Pfam" id="PF01243">
    <property type="entry name" value="PNPOx_N"/>
    <property type="match status" value="1"/>
</dbReference>
<dbReference type="Proteomes" id="UP000216411">
    <property type="component" value="Unassembled WGS sequence"/>
</dbReference>
<dbReference type="EMBL" id="NOKA02000024">
    <property type="protein sequence ID" value="RDY30999.1"/>
    <property type="molecule type" value="Genomic_DNA"/>
</dbReference>
<dbReference type="Gene3D" id="2.30.110.10">
    <property type="entry name" value="Electron Transport, Fmn-binding Protein, Chain A"/>
    <property type="match status" value="1"/>
</dbReference>
<organism evidence="2 3">
    <name type="scientific">Lachnotalea glycerini</name>
    <dbReference type="NCBI Taxonomy" id="1763509"/>
    <lineage>
        <taxon>Bacteria</taxon>
        <taxon>Bacillati</taxon>
        <taxon>Bacillota</taxon>
        <taxon>Clostridia</taxon>
        <taxon>Lachnospirales</taxon>
        <taxon>Lachnospiraceae</taxon>
        <taxon>Lachnotalea</taxon>
    </lineage>
</organism>
<name>A0A371JE06_9FIRM</name>